<dbReference type="InterPro" id="IPR051034">
    <property type="entry name" value="Mito_Enoyl-ACP_Reductase"/>
</dbReference>
<evidence type="ECO:0000256" key="14">
    <source>
        <dbReference type="ARBA" id="ARBA00048843"/>
    </source>
</evidence>
<reference evidence="16 17" key="1">
    <citation type="journal article" date="2019" name="Gigascience">
        <title>Whole-genome sequence of the oriental lung fluke Paragonimus westermani.</title>
        <authorList>
            <person name="Oey H."/>
            <person name="Zakrzewski M."/>
            <person name="Narain K."/>
            <person name="Devi K.R."/>
            <person name="Agatsuma T."/>
            <person name="Nawaratna S."/>
            <person name="Gobert G.N."/>
            <person name="Jones M.K."/>
            <person name="Ragan M.A."/>
            <person name="McManus D.P."/>
            <person name="Krause L."/>
        </authorList>
    </citation>
    <scope>NUCLEOTIDE SEQUENCE [LARGE SCALE GENOMIC DNA]</scope>
    <source>
        <strain evidence="16 17">IND2009</strain>
    </source>
</reference>
<evidence type="ECO:0000256" key="13">
    <source>
        <dbReference type="ARBA" id="ARBA00042123"/>
    </source>
</evidence>
<keyword evidence="4" id="KW-0276">Fatty acid metabolism</keyword>
<dbReference type="InterPro" id="IPR011032">
    <property type="entry name" value="GroES-like_sf"/>
</dbReference>
<keyword evidence="7" id="KW-0560">Oxidoreductase</keyword>
<keyword evidence="9" id="KW-0496">Mitochondrion</keyword>
<evidence type="ECO:0000313" key="16">
    <source>
        <dbReference type="EMBL" id="KAA3675702.1"/>
    </source>
</evidence>
<keyword evidence="3" id="KW-0444">Lipid biosynthesis</keyword>
<sequence>MLGVVRRRGLSAFPVVYRLVSSKALIYPSYGEPENVLSLTERTPKTLEDDEVLVKMCAAPVHPSDINTIQGVYAIKPPLPAVPGNEGVGRVITCGSKVESLAVGDLVVPAATGLGTWQTHLSGKAEQFFRLPASMPISHAAVFRTNPGTAYRMLVDFVQLRPGDVVIQNGATSAVGIYVIQMAKLLGTKTINLFRLRETPEATEKTRQLLLDYGADWALTEAEFNDVDNPIAKDAKTAGSIRLALNCLGGKPALVLLRTLADSGTLVSYGAMTRNPMTIPVGPLIFRDIRLRGFWMTSWIRQSHASRTDQMFKQLCDWFSQQQLKPSPSVEIPFADWKQAIALSKFGDSGPTDIRKKIILKME</sequence>
<dbReference type="InterPro" id="IPR020843">
    <property type="entry name" value="ER"/>
</dbReference>
<dbReference type="InterPro" id="IPR013154">
    <property type="entry name" value="ADH-like_N"/>
</dbReference>
<name>A0A5J4NJJ7_9TREM</name>
<keyword evidence="17" id="KW-1185">Reference proteome</keyword>
<keyword evidence="10" id="KW-0275">Fatty acid biosynthesis</keyword>
<keyword evidence="8" id="KW-0443">Lipid metabolism</keyword>
<proteinExistence type="inferred from homology"/>
<dbReference type="GO" id="GO:0006633">
    <property type="term" value="P:fatty acid biosynthetic process"/>
    <property type="evidence" value="ECO:0007669"/>
    <property type="project" value="UniProtKB-KW"/>
</dbReference>
<keyword evidence="6" id="KW-0809">Transit peptide</keyword>
<dbReference type="PANTHER" id="PTHR43981">
    <property type="entry name" value="ENOYL-[ACYL-CARRIER-PROTEIN] REDUCTASE, MITOCHONDRIAL"/>
    <property type="match status" value="1"/>
</dbReference>
<evidence type="ECO:0000256" key="4">
    <source>
        <dbReference type="ARBA" id="ARBA00022832"/>
    </source>
</evidence>
<dbReference type="Proteomes" id="UP000324629">
    <property type="component" value="Unassembled WGS sequence"/>
</dbReference>
<dbReference type="PANTHER" id="PTHR43981:SF2">
    <property type="entry name" value="ENOYL-[ACYL-CARRIER-PROTEIN] REDUCTASE, MITOCHONDRIAL"/>
    <property type="match status" value="1"/>
</dbReference>
<dbReference type="Pfam" id="PF08240">
    <property type="entry name" value="ADH_N"/>
    <property type="match status" value="1"/>
</dbReference>
<keyword evidence="5" id="KW-0521">NADP</keyword>
<dbReference type="GO" id="GO:0141148">
    <property type="term" value="F:enoyl-[acyl-carrier-protein] reductase (NADPH) activity"/>
    <property type="evidence" value="ECO:0007669"/>
    <property type="project" value="UniProtKB-EC"/>
</dbReference>
<evidence type="ECO:0000256" key="7">
    <source>
        <dbReference type="ARBA" id="ARBA00023002"/>
    </source>
</evidence>
<evidence type="ECO:0000256" key="8">
    <source>
        <dbReference type="ARBA" id="ARBA00023098"/>
    </source>
</evidence>
<dbReference type="EMBL" id="QNGE01002367">
    <property type="protein sequence ID" value="KAA3675702.1"/>
    <property type="molecule type" value="Genomic_DNA"/>
</dbReference>
<evidence type="ECO:0000259" key="15">
    <source>
        <dbReference type="SMART" id="SM00829"/>
    </source>
</evidence>
<feature type="domain" description="Enoyl reductase (ER)" evidence="15">
    <location>
        <begin position="31"/>
        <end position="360"/>
    </location>
</feature>
<dbReference type="SUPFAM" id="SSF50129">
    <property type="entry name" value="GroES-like"/>
    <property type="match status" value="1"/>
</dbReference>
<dbReference type="SMART" id="SM00829">
    <property type="entry name" value="PKS_ER"/>
    <property type="match status" value="1"/>
</dbReference>
<evidence type="ECO:0000256" key="5">
    <source>
        <dbReference type="ARBA" id="ARBA00022857"/>
    </source>
</evidence>
<dbReference type="InterPro" id="IPR013149">
    <property type="entry name" value="ADH-like_C"/>
</dbReference>
<evidence type="ECO:0000256" key="6">
    <source>
        <dbReference type="ARBA" id="ARBA00022946"/>
    </source>
</evidence>
<comment type="catalytic activity">
    <reaction evidence="14">
        <text>a 2,3-saturated acyl-[ACP] + NADP(+) = a (2E)-enoyl-[ACP] + NADPH + H(+)</text>
        <dbReference type="Rhea" id="RHEA:22564"/>
        <dbReference type="Rhea" id="RHEA-COMP:9925"/>
        <dbReference type="Rhea" id="RHEA-COMP:9926"/>
        <dbReference type="ChEBI" id="CHEBI:15378"/>
        <dbReference type="ChEBI" id="CHEBI:57783"/>
        <dbReference type="ChEBI" id="CHEBI:58349"/>
        <dbReference type="ChEBI" id="CHEBI:78784"/>
        <dbReference type="ChEBI" id="CHEBI:78785"/>
        <dbReference type="EC" id="1.3.1.104"/>
    </reaction>
</comment>
<dbReference type="GO" id="GO:0005739">
    <property type="term" value="C:mitochondrion"/>
    <property type="evidence" value="ECO:0007669"/>
    <property type="project" value="UniProtKB-SubCell"/>
</dbReference>
<evidence type="ECO:0000256" key="12">
    <source>
        <dbReference type="ARBA" id="ARBA00041058"/>
    </source>
</evidence>
<gene>
    <name evidence="16" type="ORF">DEA37_0008045</name>
</gene>
<evidence type="ECO:0000256" key="10">
    <source>
        <dbReference type="ARBA" id="ARBA00023160"/>
    </source>
</evidence>
<evidence type="ECO:0000313" key="17">
    <source>
        <dbReference type="Proteomes" id="UP000324629"/>
    </source>
</evidence>
<evidence type="ECO:0000256" key="1">
    <source>
        <dbReference type="ARBA" id="ARBA00004173"/>
    </source>
</evidence>
<evidence type="ECO:0000256" key="9">
    <source>
        <dbReference type="ARBA" id="ARBA00023128"/>
    </source>
</evidence>
<evidence type="ECO:0000256" key="11">
    <source>
        <dbReference type="ARBA" id="ARBA00038963"/>
    </source>
</evidence>
<comment type="similarity">
    <text evidence="2">Belongs to the zinc-containing alcohol dehydrogenase family. Quinone oxidoreductase subfamily.</text>
</comment>
<dbReference type="CDD" id="cd08290">
    <property type="entry name" value="ETR"/>
    <property type="match status" value="1"/>
</dbReference>
<evidence type="ECO:0000256" key="2">
    <source>
        <dbReference type="ARBA" id="ARBA00010371"/>
    </source>
</evidence>
<dbReference type="Gene3D" id="3.90.180.10">
    <property type="entry name" value="Medium-chain alcohol dehydrogenases, catalytic domain"/>
    <property type="match status" value="1"/>
</dbReference>
<accession>A0A5J4NJJ7</accession>
<dbReference type="EC" id="1.3.1.104" evidence="11"/>
<evidence type="ECO:0000256" key="3">
    <source>
        <dbReference type="ARBA" id="ARBA00022516"/>
    </source>
</evidence>
<dbReference type="Gene3D" id="3.40.50.720">
    <property type="entry name" value="NAD(P)-binding Rossmann-like Domain"/>
    <property type="match status" value="1"/>
</dbReference>
<dbReference type="Pfam" id="PF00107">
    <property type="entry name" value="ADH_zinc_N"/>
    <property type="match status" value="1"/>
</dbReference>
<dbReference type="AlphaFoldDB" id="A0A5J4NJJ7"/>
<dbReference type="SUPFAM" id="SSF51735">
    <property type="entry name" value="NAD(P)-binding Rossmann-fold domains"/>
    <property type="match status" value="1"/>
</dbReference>
<dbReference type="InterPro" id="IPR036291">
    <property type="entry name" value="NAD(P)-bd_dom_sf"/>
</dbReference>
<comment type="subcellular location">
    <subcellularLocation>
        <location evidence="1">Mitochondrion</location>
    </subcellularLocation>
</comment>
<comment type="caution">
    <text evidence="16">The sequence shown here is derived from an EMBL/GenBank/DDBJ whole genome shotgun (WGS) entry which is preliminary data.</text>
</comment>
<protein>
    <recommendedName>
        <fullName evidence="12">Enoyl-[acyl-carrier-protein] reductase, mitochondrial</fullName>
        <ecNumber evidence="11">1.3.1.104</ecNumber>
    </recommendedName>
    <alternativeName>
        <fullName evidence="13">2-enoyl thioester reductase</fullName>
    </alternativeName>
</protein>
<organism evidence="16 17">
    <name type="scientific">Paragonimus westermani</name>
    <dbReference type="NCBI Taxonomy" id="34504"/>
    <lineage>
        <taxon>Eukaryota</taxon>
        <taxon>Metazoa</taxon>
        <taxon>Spiralia</taxon>
        <taxon>Lophotrochozoa</taxon>
        <taxon>Platyhelminthes</taxon>
        <taxon>Trematoda</taxon>
        <taxon>Digenea</taxon>
        <taxon>Plagiorchiida</taxon>
        <taxon>Troglotremata</taxon>
        <taxon>Troglotrematidae</taxon>
        <taxon>Paragonimus</taxon>
    </lineage>
</organism>